<protein>
    <submittedName>
        <fullName evidence="6">Translational initiation factor 1</fullName>
    </submittedName>
</protein>
<evidence type="ECO:0000256" key="1">
    <source>
        <dbReference type="ARBA" id="ARBA00003935"/>
    </source>
</evidence>
<dbReference type="InterPro" id="IPR012340">
    <property type="entry name" value="NA-bd_OB-fold"/>
</dbReference>
<comment type="similarity">
    <text evidence="2">Belongs to the IF-1 family.</text>
</comment>
<reference evidence="6" key="1">
    <citation type="journal article" date="2019" name="Mitochondrial DNA Part B Resour">
        <title>The complete chloroplast genome of a hemiparasitic plant Tolypanthus maclurei (Loranthaceae).</title>
        <authorList>
            <person name="Yu R."/>
            <person name="Zhou S."/>
            <person name="Zhou Q."/>
            <person name="Liu Y."/>
            <person name="Zhou R."/>
        </authorList>
    </citation>
    <scope>NUCLEOTIDE SEQUENCE</scope>
</reference>
<organism evidence="6">
    <name type="scientific">Tolypanthus maclurei</name>
    <dbReference type="NCBI Taxonomy" id="1026954"/>
    <lineage>
        <taxon>Eukaryota</taxon>
        <taxon>Viridiplantae</taxon>
        <taxon>Streptophyta</taxon>
        <taxon>Embryophyta</taxon>
        <taxon>Tracheophyta</taxon>
        <taxon>Spermatophyta</taxon>
        <taxon>Magnoliopsida</taxon>
        <taxon>eudicotyledons</taxon>
        <taxon>Gunneridae</taxon>
        <taxon>Pentapetalae</taxon>
        <taxon>Santalales</taxon>
        <taxon>Loranthaceae</taxon>
        <taxon>Lorantheae</taxon>
        <taxon>Dendrophthoinae</taxon>
        <taxon>Tolypanthus</taxon>
    </lineage>
</organism>
<dbReference type="PANTHER" id="PTHR33370">
    <property type="entry name" value="TRANSLATION INITIATION FACTOR IF-1, CHLOROPLASTIC"/>
    <property type="match status" value="1"/>
</dbReference>
<comment type="function">
    <text evidence="1">One of the essential components for the initiation of protein synthesis. Stabilizes the binding of IF-2 and IF-3 on the 30S subunit to which N-formylmethionyl-tRNA(fMet) subsequently binds. Helps modulate mRNA selection, yielding the 30S pre-initiation complex (PIC). Upon addition of the 50S ribosomal subunit IF-1, IF-2 and IF-3 are released leaving the mature 70S translation initiation complex.</text>
</comment>
<dbReference type="GO" id="GO:0003743">
    <property type="term" value="F:translation initiation factor activity"/>
    <property type="evidence" value="ECO:0007669"/>
    <property type="project" value="UniProtKB-KW"/>
</dbReference>
<evidence type="ECO:0000256" key="5">
    <source>
        <dbReference type="ARBA" id="ARBA00022917"/>
    </source>
</evidence>
<keyword evidence="4 6" id="KW-0396">Initiation factor</keyword>
<dbReference type="AlphaFoldDB" id="A0A4D5YFT5"/>
<keyword evidence="6" id="KW-0150">Chloroplast</keyword>
<gene>
    <name evidence="6" type="primary">infA</name>
</gene>
<evidence type="ECO:0000256" key="3">
    <source>
        <dbReference type="ARBA" id="ARBA00011599"/>
    </source>
</evidence>
<evidence type="ECO:0000313" key="6">
    <source>
        <dbReference type="EMBL" id="QBS54584.1"/>
    </source>
</evidence>
<accession>A0A4D5YFT5</accession>
<dbReference type="GO" id="GO:0043022">
    <property type="term" value="F:ribosome binding"/>
    <property type="evidence" value="ECO:0007669"/>
    <property type="project" value="TreeGrafter"/>
</dbReference>
<proteinExistence type="inferred from homology"/>
<sequence>MKEQKWTHEGFIEFLPNRMFRVRLDNEDLILSVILILPYGRVKIEISRSDLTKGRIIYRLCNKDSKDSILFSISTFREDTI</sequence>
<evidence type="ECO:0000256" key="2">
    <source>
        <dbReference type="ARBA" id="ARBA00010939"/>
    </source>
</evidence>
<geneLocation type="chloroplast" evidence="6"/>
<keyword evidence="5" id="KW-0648">Protein biosynthesis</keyword>
<dbReference type="GO" id="GO:0005829">
    <property type="term" value="C:cytosol"/>
    <property type="evidence" value="ECO:0007669"/>
    <property type="project" value="TreeGrafter"/>
</dbReference>
<dbReference type="EMBL" id="MH922027">
    <property type="protein sequence ID" value="QBS54584.1"/>
    <property type="molecule type" value="Genomic_DNA"/>
</dbReference>
<dbReference type="RefSeq" id="YP_009633249.1">
    <property type="nucleotide sequence ID" value="NC_042257.1"/>
</dbReference>
<keyword evidence="6" id="KW-0934">Plastid</keyword>
<dbReference type="GeneID" id="40146028"/>
<dbReference type="InterPro" id="IPR004368">
    <property type="entry name" value="TIF_IF1"/>
</dbReference>
<comment type="subunit">
    <text evidence="3">Component of the 30S ribosomal translation pre-initiation complex which assembles on the 30S ribosome in the order IF-2 and IF-3, IF-1 and N-formylmethionyl-tRNA(fMet); mRNA recruitment can occur at any time during PIC assembly.</text>
</comment>
<dbReference type="SUPFAM" id="SSF50249">
    <property type="entry name" value="Nucleic acid-binding proteins"/>
    <property type="match status" value="1"/>
</dbReference>
<evidence type="ECO:0000256" key="4">
    <source>
        <dbReference type="ARBA" id="ARBA00022540"/>
    </source>
</evidence>
<name>A0A4D5YFT5_9MAGN</name>
<dbReference type="PANTHER" id="PTHR33370:SF1">
    <property type="entry name" value="TRANSLATION INITIATION FACTOR IF-1, CHLOROPLASTIC"/>
    <property type="match status" value="1"/>
</dbReference>
<dbReference type="Gene3D" id="2.40.50.140">
    <property type="entry name" value="Nucleic acid-binding proteins"/>
    <property type="match status" value="1"/>
</dbReference>